<dbReference type="SUPFAM" id="SSF48452">
    <property type="entry name" value="TPR-like"/>
    <property type="match status" value="1"/>
</dbReference>
<feature type="repeat" description="PPR" evidence="2">
    <location>
        <begin position="243"/>
        <end position="277"/>
    </location>
</feature>
<dbReference type="GO" id="GO:0003723">
    <property type="term" value="F:RNA binding"/>
    <property type="evidence" value="ECO:0007669"/>
    <property type="project" value="InterPro"/>
</dbReference>
<dbReference type="AlphaFoldDB" id="A0AAD3T7N2"/>
<evidence type="ECO:0000256" key="2">
    <source>
        <dbReference type="PROSITE-ProRule" id="PRU00708"/>
    </source>
</evidence>
<gene>
    <name evidence="3" type="ORF">Nepgr_025944</name>
</gene>
<dbReference type="InterPro" id="IPR046960">
    <property type="entry name" value="PPR_At4g14850-like_plant"/>
</dbReference>
<reference evidence="3" key="1">
    <citation type="submission" date="2023-05" db="EMBL/GenBank/DDBJ databases">
        <title>Nepenthes gracilis genome sequencing.</title>
        <authorList>
            <person name="Fukushima K."/>
        </authorList>
    </citation>
    <scope>NUCLEOTIDE SEQUENCE</scope>
    <source>
        <strain evidence="3">SING2019-196</strain>
    </source>
</reference>
<dbReference type="Pfam" id="PF01535">
    <property type="entry name" value="PPR"/>
    <property type="match status" value="1"/>
</dbReference>
<evidence type="ECO:0008006" key="5">
    <source>
        <dbReference type="Google" id="ProtNLM"/>
    </source>
</evidence>
<dbReference type="Proteomes" id="UP001279734">
    <property type="component" value="Unassembled WGS sequence"/>
</dbReference>
<dbReference type="PROSITE" id="PS51375">
    <property type="entry name" value="PPR"/>
    <property type="match status" value="4"/>
</dbReference>
<feature type="repeat" description="PPR" evidence="2">
    <location>
        <begin position="41"/>
        <end position="75"/>
    </location>
</feature>
<dbReference type="InterPro" id="IPR002885">
    <property type="entry name" value="PPR_rpt"/>
</dbReference>
<dbReference type="NCBIfam" id="TIGR00756">
    <property type="entry name" value="PPR"/>
    <property type="match status" value="4"/>
</dbReference>
<dbReference type="PANTHER" id="PTHR47926:SF533">
    <property type="entry name" value="DYW DOMAIN-CONTAINING PROTEIN"/>
    <property type="match status" value="1"/>
</dbReference>
<dbReference type="PANTHER" id="PTHR47926">
    <property type="entry name" value="PENTATRICOPEPTIDE REPEAT-CONTAINING PROTEIN"/>
    <property type="match status" value="1"/>
</dbReference>
<dbReference type="EMBL" id="BSYO01000027">
    <property type="protein sequence ID" value="GMH24101.1"/>
    <property type="molecule type" value="Genomic_DNA"/>
</dbReference>
<dbReference type="Pfam" id="PF13041">
    <property type="entry name" value="PPR_2"/>
    <property type="match status" value="4"/>
</dbReference>
<protein>
    <recommendedName>
        <fullName evidence="5">Pentatricopeptide repeat-containing protein</fullName>
    </recommendedName>
</protein>
<comment type="caution">
    <text evidence="3">The sequence shown here is derived from an EMBL/GenBank/DDBJ whole genome shotgun (WGS) entry which is preliminary data.</text>
</comment>
<organism evidence="3 4">
    <name type="scientific">Nepenthes gracilis</name>
    <name type="common">Slender pitcher plant</name>
    <dbReference type="NCBI Taxonomy" id="150966"/>
    <lineage>
        <taxon>Eukaryota</taxon>
        <taxon>Viridiplantae</taxon>
        <taxon>Streptophyta</taxon>
        <taxon>Embryophyta</taxon>
        <taxon>Tracheophyta</taxon>
        <taxon>Spermatophyta</taxon>
        <taxon>Magnoliopsida</taxon>
        <taxon>eudicotyledons</taxon>
        <taxon>Gunneridae</taxon>
        <taxon>Pentapetalae</taxon>
        <taxon>Caryophyllales</taxon>
        <taxon>Nepenthaceae</taxon>
        <taxon>Nepenthes</taxon>
    </lineage>
</organism>
<evidence type="ECO:0000313" key="3">
    <source>
        <dbReference type="EMBL" id="GMH24101.1"/>
    </source>
</evidence>
<evidence type="ECO:0000313" key="4">
    <source>
        <dbReference type="Proteomes" id="UP001279734"/>
    </source>
</evidence>
<keyword evidence="1" id="KW-0677">Repeat</keyword>
<feature type="repeat" description="PPR" evidence="2">
    <location>
        <begin position="142"/>
        <end position="176"/>
    </location>
</feature>
<dbReference type="InterPro" id="IPR011990">
    <property type="entry name" value="TPR-like_helical_dom_sf"/>
</dbReference>
<proteinExistence type="predicted"/>
<dbReference type="Gene3D" id="1.25.40.10">
    <property type="entry name" value="Tetratricopeptide repeat domain"/>
    <property type="match status" value="3"/>
</dbReference>
<accession>A0AAD3T7N2</accession>
<feature type="repeat" description="PPR" evidence="2">
    <location>
        <begin position="278"/>
        <end position="312"/>
    </location>
</feature>
<evidence type="ECO:0000256" key="1">
    <source>
        <dbReference type="ARBA" id="ARBA00022737"/>
    </source>
</evidence>
<dbReference type="FunFam" id="1.25.40.10:FF:000344">
    <property type="entry name" value="Pentatricopeptide repeat-containing protein"/>
    <property type="match status" value="1"/>
</dbReference>
<sequence>MLSKLPTNLSPYIALRLLKKYCDSGNLALAHKLFDEIPEPNLHSWTILISAYTKQGRANDAIKLYSILRKQNIQPDRLALLSVAKACAASGDLNKAKEIHEDAISVGFHRDISVGNALVDMYGKCKCYELAQRVFTELPVKDVISWTSLLSCYVNCGLHRQALAALRQMRLNGLWPNSVTLSSVLPACSELKDLNSGREIHGYVVKNGMGENEFVSSAIIDMYASCLSLRQAQLVFDNMPVRDLVSWNVILTAYFTNGEFDKAVNLFGQMRFQRVELNCDSWNAVIAGCMQNQRNTQALEMLIKMQEFGLKPNQITITSVLPACTSLDSLRGGKEVHGYVYRNVISDDITITTALVYMYAKCGELEISRQFSIQCLKGILSLGIQ</sequence>
<keyword evidence="4" id="KW-1185">Reference proteome</keyword>
<dbReference type="GO" id="GO:0009451">
    <property type="term" value="P:RNA modification"/>
    <property type="evidence" value="ECO:0007669"/>
    <property type="project" value="InterPro"/>
</dbReference>
<name>A0AAD3T7N2_NEPGR</name>
<dbReference type="FunFam" id="1.25.40.10:FF:003116">
    <property type="entry name" value="Uncharacterized protein"/>
    <property type="match status" value="1"/>
</dbReference>